<dbReference type="InterPro" id="IPR013328">
    <property type="entry name" value="6PGD_dom2"/>
</dbReference>
<dbReference type="SUPFAM" id="SSF51735">
    <property type="entry name" value="NAD(P)-binding Rossmann-fold domains"/>
    <property type="match status" value="1"/>
</dbReference>
<dbReference type="AlphaFoldDB" id="A0A317CU04"/>
<keyword evidence="6" id="KW-1185">Reference proteome</keyword>
<dbReference type="InterPro" id="IPR050988">
    <property type="entry name" value="Mannitol_DH/Oxidoreductase"/>
</dbReference>
<dbReference type="OrthoDB" id="271711at2"/>
<dbReference type="Pfam" id="PF01232">
    <property type="entry name" value="Mannitol_dh"/>
    <property type="match status" value="1"/>
</dbReference>
<dbReference type="InterPro" id="IPR013118">
    <property type="entry name" value="Mannitol_DH_C"/>
</dbReference>
<comment type="caution">
    <text evidence="5">The sequence shown here is derived from an EMBL/GenBank/DDBJ whole genome shotgun (WGS) entry which is preliminary data.</text>
</comment>
<name>A0A317CU04_9ACTN</name>
<evidence type="ECO:0000313" key="5">
    <source>
        <dbReference type="EMBL" id="PWR05590.1"/>
    </source>
</evidence>
<dbReference type="GO" id="GO:0008926">
    <property type="term" value="F:mannitol-1-phosphate 5-dehydrogenase activity"/>
    <property type="evidence" value="ECO:0007669"/>
    <property type="project" value="UniProtKB-EC"/>
</dbReference>
<reference evidence="5 6" key="1">
    <citation type="submission" date="2018-05" db="EMBL/GenBank/DDBJ databases">
        <title>Micromonospora atacamensis sp. nov., a novel actinobacteria isolated from high altitude Atacama Desert soil.</title>
        <authorList>
            <person name="Carro L."/>
            <person name="Golinska P."/>
            <person name="Klenk H.-P."/>
            <person name="Goodfellow M."/>
        </authorList>
    </citation>
    <scope>NUCLEOTIDE SEQUENCE [LARGE SCALE GENOMIC DNA]</scope>
    <source>
        <strain evidence="5 6">5R2A7</strain>
    </source>
</reference>
<dbReference type="Gene3D" id="1.10.1040.10">
    <property type="entry name" value="N-(1-d-carboxylethyl)-l-norvaline Dehydrogenase, domain 2"/>
    <property type="match status" value="1"/>
</dbReference>
<gene>
    <name evidence="5" type="ORF">DKT68_26605</name>
</gene>
<dbReference type="InterPro" id="IPR008927">
    <property type="entry name" value="6-PGluconate_DH-like_C_sf"/>
</dbReference>
<dbReference type="InterPro" id="IPR036291">
    <property type="entry name" value="NAD(P)-bd_dom_sf"/>
</dbReference>
<dbReference type="PANTHER" id="PTHR43362">
    <property type="entry name" value="MANNITOL DEHYDROGENASE DSF1-RELATED"/>
    <property type="match status" value="1"/>
</dbReference>
<dbReference type="InterPro" id="IPR000669">
    <property type="entry name" value="Mannitol_DH"/>
</dbReference>
<accession>A0A317CU04</accession>
<dbReference type="PRINTS" id="PR00084">
    <property type="entry name" value="MTLDHDRGNASE"/>
</dbReference>
<dbReference type="Gene3D" id="3.40.50.720">
    <property type="entry name" value="NAD(P)-binding Rossmann-like Domain"/>
    <property type="match status" value="1"/>
</dbReference>
<proteinExistence type="predicted"/>
<evidence type="ECO:0000313" key="6">
    <source>
        <dbReference type="Proteomes" id="UP000245410"/>
    </source>
</evidence>
<sequence>MPADRYIRPLTDQTAPLFTDRIDVPTYDRSALVPAVVHIGVGGFHRAHQAAYLDSLARLGETGWGEVGVSLHSPKMRDALAPQNCLYTVVERDHTGDTLRVVGAMVDYHYAPDDPEAVLDRLADERTRLVTLTITGGGYPVDEHGEFRSDDPAVQADLTHPAAPTGAFGYLVEALDRRRRAGLPAFTVLSCDNLPDNGASTRASVLGYARLRDAALADWIETHATFPSSMVDRITPETDDHLRAMVVDRYGLRDNWPVVTESFTQWVVEDRFCNGRPPLERVGVRFVDDVAPYKLMKTRLLNAAHSALGYLGSLSGGYRTTDEVMGNPVFADYLRALMREEIAHVLPPVPGVDMDSYQRTLVDRIANPRISDQLARLCGRGSTKMPAYLIPSLVAARREGRPTALLTLAVAGWFCYLRGYDLTGAPIEVRDARREELQPLAHAGETRLLLGDRSIFGELGDDPEFVQALDRALRDLESDGPAATICDYLATQLLPAA</sequence>
<evidence type="ECO:0000259" key="3">
    <source>
        <dbReference type="Pfam" id="PF01232"/>
    </source>
</evidence>
<protein>
    <submittedName>
        <fullName evidence="5">Mannitol dehydrogenase family protein</fullName>
    </submittedName>
</protein>
<feature type="domain" description="Mannitol dehydrogenase N-terminal" evidence="3">
    <location>
        <begin position="35"/>
        <end position="280"/>
    </location>
</feature>
<dbReference type="SUPFAM" id="SSF48179">
    <property type="entry name" value="6-phosphogluconate dehydrogenase C-terminal domain-like"/>
    <property type="match status" value="1"/>
</dbReference>
<organism evidence="5 6">
    <name type="scientific">Micromonospora acroterricola</name>
    <dbReference type="NCBI Taxonomy" id="2202421"/>
    <lineage>
        <taxon>Bacteria</taxon>
        <taxon>Bacillati</taxon>
        <taxon>Actinomycetota</taxon>
        <taxon>Actinomycetes</taxon>
        <taxon>Micromonosporales</taxon>
        <taxon>Micromonosporaceae</taxon>
        <taxon>Micromonospora</taxon>
    </lineage>
</organism>
<keyword evidence="1" id="KW-0560">Oxidoreductase</keyword>
<dbReference type="PANTHER" id="PTHR43362:SF1">
    <property type="entry name" value="MANNITOL DEHYDROGENASE 2-RELATED"/>
    <property type="match status" value="1"/>
</dbReference>
<dbReference type="EMBL" id="QGKR01000303">
    <property type="protein sequence ID" value="PWR05590.1"/>
    <property type="molecule type" value="Genomic_DNA"/>
</dbReference>
<feature type="domain" description="Mannitol dehydrogenase C-terminal" evidence="4">
    <location>
        <begin position="289"/>
        <end position="475"/>
    </location>
</feature>
<comment type="catalytic activity">
    <reaction evidence="2">
        <text>D-mannitol 1-phosphate + NAD(+) = beta-D-fructose 6-phosphate + NADH + H(+)</text>
        <dbReference type="Rhea" id="RHEA:19661"/>
        <dbReference type="ChEBI" id="CHEBI:15378"/>
        <dbReference type="ChEBI" id="CHEBI:57540"/>
        <dbReference type="ChEBI" id="CHEBI:57634"/>
        <dbReference type="ChEBI" id="CHEBI:57945"/>
        <dbReference type="ChEBI" id="CHEBI:61381"/>
        <dbReference type="EC" id="1.1.1.17"/>
    </reaction>
</comment>
<evidence type="ECO:0000256" key="1">
    <source>
        <dbReference type="ARBA" id="ARBA00023002"/>
    </source>
</evidence>
<evidence type="ECO:0000256" key="2">
    <source>
        <dbReference type="ARBA" id="ARBA00048615"/>
    </source>
</evidence>
<dbReference type="Pfam" id="PF08125">
    <property type="entry name" value="Mannitol_dh_C"/>
    <property type="match status" value="1"/>
</dbReference>
<dbReference type="InterPro" id="IPR013131">
    <property type="entry name" value="Mannitol_DH_N"/>
</dbReference>
<dbReference type="Proteomes" id="UP000245410">
    <property type="component" value="Unassembled WGS sequence"/>
</dbReference>
<evidence type="ECO:0000259" key="4">
    <source>
        <dbReference type="Pfam" id="PF08125"/>
    </source>
</evidence>